<evidence type="ECO:0000256" key="6">
    <source>
        <dbReference type="ARBA" id="ARBA00022967"/>
    </source>
</evidence>
<proteinExistence type="inferred from homology"/>
<evidence type="ECO:0000256" key="3">
    <source>
        <dbReference type="ARBA" id="ARBA00022692"/>
    </source>
</evidence>
<feature type="transmembrane region" description="Helical" evidence="9">
    <location>
        <begin position="835"/>
        <end position="855"/>
    </location>
</feature>
<protein>
    <recommendedName>
        <fullName evidence="10">Cation-transporting P-type ATPase N-terminal domain-containing protein</fullName>
    </recommendedName>
</protein>
<dbReference type="SFLD" id="SFLDG00002">
    <property type="entry name" value="C1.7:_P-type_atpase_like"/>
    <property type="match status" value="1"/>
</dbReference>
<dbReference type="InterPro" id="IPR050510">
    <property type="entry name" value="Cation_transp_ATPase_P-type"/>
</dbReference>
<dbReference type="GO" id="GO:0036376">
    <property type="term" value="P:sodium ion export across plasma membrane"/>
    <property type="evidence" value="ECO:0007669"/>
    <property type="project" value="TreeGrafter"/>
</dbReference>
<dbReference type="InterPro" id="IPR004014">
    <property type="entry name" value="ATPase_P-typ_cation-transptr_N"/>
</dbReference>
<dbReference type="InterPro" id="IPR023298">
    <property type="entry name" value="ATPase_P-typ_TM_dom_sf"/>
</dbReference>
<dbReference type="Proteomes" id="UP000229344">
    <property type="component" value="Unassembled WGS sequence"/>
</dbReference>
<accession>A0A2H0UDM8</accession>
<feature type="domain" description="Cation-transporting P-type ATPase N-terminal" evidence="10">
    <location>
        <begin position="19"/>
        <end position="92"/>
    </location>
</feature>
<feature type="transmembrane region" description="Helical" evidence="9">
    <location>
        <begin position="766"/>
        <end position="789"/>
    </location>
</feature>
<dbReference type="PROSITE" id="PS00154">
    <property type="entry name" value="ATPASE_E1_E2"/>
    <property type="match status" value="1"/>
</dbReference>
<dbReference type="AlphaFoldDB" id="A0A2H0UDM8"/>
<dbReference type="NCBIfam" id="TIGR01494">
    <property type="entry name" value="ATPase_P-type"/>
    <property type="match status" value="2"/>
</dbReference>
<feature type="transmembrane region" description="Helical" evidence="9">
    <location>
        <begin position="96"/>
        <end position="112"/>
    </location>
</feature>
<dbReference type="GO" id="GO:1902600">
    <property type="term" value="P:proton transmembrane transport"/>
    <property type="evidence" value="ECO:0007669"/>
    <property type="project" value="TreeGrafter"/>
</dbReference>
<keyword evidence="3 9" id="KW-0812">Transmembrane</keyword>
<dbReference type="Gene3D" id="2.70.150.10">
    <property type="entry name" value="Calcium-transporting ATPase, cytoplasmic transduction domain A"/>
    <property type="match status" value="1"/>
</dbReference>
<dbReference type="GO" id="GO:0016887">
    <property type="term" value="F:ATP hydrolysis activity"/>
    <property type="evidence" value="ECO:0007669"/>
    <property type="project" value="InterPro"/>
</dbReference>
<dbReference type="Gene3D" id="1.20.1110.10">
    <property type="entry name" value="Calcium-transporting ATPase, transmembrane domain"/>
    <property type="match status" value="1"/>
</dbReference>
<feature type="transmembrane region" description="Helical" evidence="9">
    <location>
        <begin position="285"/>
        <end position="311"/>
    </location>
</feature>
<dbReference type="Pfam" id="PF00689">
    <property type="entry name" value="Cation_ATPase_C"/>
    <property type="match status" value="1"/>
</dbReference>
<dbReference type="PRINTS" id="PR00120">
    <property type="entry name" value="HATPASE"/>
</dbReference>
<dbReference type="GO" id="GO:0005524">
    <property type="term" value="F:ATP binding"/>
    <property type="evidence" value="ECO:0007669"/>
    <property type="project" value="UniProtKB-KW"/>
</dbReference>
<dbReference type="GO" id="GO:0005391">
    <property type="term" value="F:P-type sodium:potassium-exchanging transporter activity"/>
    <property type="evidence" value="ECO:0007669"/>
    <property type="project" value="TreeGrafter"/>
</dbReference>
<dbReference type="InterPro" id="IPR059000">
    <property type="entry name" value="ATPase_P-type_domA"/>
</dbReference>
<evidence type="ECO:0000256" key="8">
    <source>
        <dbReference type="ARBA" id="ARBA00023136"/>
    </source>
</evidence>
<dbReference type="InterPro" id="IPR008250">
    <property type="entry name" value="ATPase_P-typ_transduc_dom_A_sf"/>
</dbReference>
<dbReference type="SUPFAM" id="SSF81653">
    <property type="entry name" value="Calcium ATPase, transduction domain A"/>
    <property type="match status" value="1"/>
</dbReference>
<dbReference type="InterPro" id="IPR006068">
    <property type="entry name" value="ATPase_P-typ_cation-transptr_C"/>
</dbReference>
<comment type="subcellular location">
    <subcellularLocation>
        <location evidence="1">Membrane</location>
        <topology evidence="1">Multi-pass membrane protein</topology>
    </subcellularLocation>
</comment>
<evidence type="ECO:0000256" key="1">
    <source>
        <dbReference type="ARBA" id="ARBA00004141"/>
    </source>
</evidence>
<dbReference type="EMBL" id="PFBI01000006">
    <property type="protein sequence ID" value="PIR84502.1"/>
    <property type="molecule type" value="Genomic_DNA"/>
</dbReference>
<feature type="transmembrane region" description="Helical" evidence="9">
    <location>
        <begin position="726"/>
        <end position="745"/>
    </location>
</feature>
<dbReference type="InterPro" id="IPR001757">
    <property type="entry name" value="P_typ_ATPase"/>
</dbReference>
<dbReference type="GO" id="GO:0006883">
    <property type="term" value="P:intracellular sodium ion homeostasis"/>
    <property type="evidence" value="ECO:0007669"/>
    <property type="project" value="TreeGrafter"/>
</dbReference>
<feature type="transmembrane region" description="Helical" evidence="9">
    <location>
        <begin position="259"/>
        <end position="279"/>
    </location>
</feature>
<dbReference type="Pfam" id="PF00690">
    <property type="entry name" value="Cation_ATPase_N"/>
    <property type="match status" value="1"/>
</dbReference>
<sequence length="898" mass="96765">MAALESLENNTNNTAEDRNWHAESYQSVLSMLGSDVDGLTPKEVEERRSAYGANAFSKKKGTTFLQRLIAQCMNPLTLVLLAAAVITFVIGDVVDGSVITFALCIAIFLGLFQEGRASRAFQKLEDSQVHMAFVLREGKRHEILAGELVPGDIVILQSGVQVPADMRLVDAKHLMINEAPLTGEWLAVTKALDALDVGTSLAEQNNLAWKGTFVVDGYGSGVVVATGDNTEVGKLSHELQDVLSVETPLQFEMKRVSRAMFIVIAVLVVAIFALGILRGESVSTMLITAIAIAVASIPEGLPAAVTIVLAVGMEALLRRGGLVRNLLAAETLGSATFVLTDKTGTLTEGRMAVTHIIHSEHEGGLSSEEWKDDVTSRMIFDTALCASDAFMDEISETLDTYVVRGEPMERAILEAALDIGIAPTGESARAKRSDFLSFSSENRFAAGVFKDEQGFRMCINGAPEYILEAATHVEGARGAVVMTREQRALFAARIEKLTKEGKRVIGVGTRQVSSGTITASGEGLIAGNTFMGLIVFHDPVRKGVSASIEAVQKAGAHVRLVTGDNPETALTIARAVGIARPHDIALTGKDIATLSDSELYTVIKTTPVFARILPRQKMRLAQILQKHGEIVAMTGDGINDAPALQKAHIGIALGSGTEVAKEASDLVLVNDSFEIVQAAIEEGRRIMRNLQKIVGYLLSTSLSEVVLIGAALVVGVPMPLVPAQILWANLIEEGLMSVAFAFEPGDKNAMKEKPRDIHTEGILDRHMLSFIALIVVVLSGLLLGLYAFLLAAGLPIDQLRSVMFLAVSIDSLFMAFSFRALSVPLWSIPFTTNKFFLGSFVISMALLFVAISIPFMQTLLSYTPLPLSWVLLTILYGLVTMIVIEVAKWFFFEKRNAA</sequence>
<gene>
    <name evidence="11" type="ORF">COU16_02915</name>
</gene>
<dbReference type="GO" id="GO:0030007">
    <property type="term" value="P:intracellular potassium ion homeostasis"/>
    <property type="evidence" value="ECO:0007669"/>
    <property type="project" value="TreeGrafter"/>
</dbReference>
<reference evidence="12" key="1">
    <citation type="submission" date="2017-09" db="EMBL/GenBank/DDBJ databases">
        <title>Depth-based differentiation of microbial function through sediment-hosted aquifers and enrichment of novel symbionts in the deep terrestrial subsurface.</title>
        <authorList>
            <person name="Probst A.J."/>
            <person name="Ladd B."/>
            <person name="Jarett J.K."/>
            <person name="Geller-Mcgrath D.E."/>
            <person name="Sieber C.M.K."/>
            <person name="Emerson J.B."/>
            <person name="Anantharaman K."/>
            <person name="Thomas B.C."/>
            <person name="Malmstrom R."/>
            <person name="Stieglmeier M."/>
            <person name="Klingl A."/>
            <person name="Woyke T."/>
            <person name="Ryan C.M."/>
            <person name="Banfield J.F."/>
        </authorList>
    </citation>
    <scope>NUCLEOTIDE SEQUENCE [LARGE SCALE GENOMIC DNA]</scope>
</reference>
<keyword evidence="8 9" id="KW-0472">Membrane</keyword>
<dbReference type="Pfam" id="PF00122">
    <property type="entry name" value="E1-E2_ATPase"/>
    <property type="match status" value="1"/>
</dbReference>
<dbReference type="PANTHER" id="PTHR43294:SF20">
    <property type="entry name" value="P-TYPE ATPASE"/>
    <property type="match status" value="1"/>
</dbReference>
<dbReference type="InterPro" id="IPR044492">
    <property type="entry name" value="P_typ_ATPase_HD_dom"/>
</dbReference>
<dbReference type="InterPro" id="IPR023214">
    <property type="entry name" value="HAD_sf"/>
</dbReference>
<dbReference type="Pfam" id="PF13246">
    <property type="entry name" value="Cation_ATPase"/>
    <property type="match status" value="1"/>
</dbReference>
<dbReference type="SUPFAM" id="SSF81665">
    <property type="entry name" value="Calcium ATPase, transmembrane domain M"/>
    <property type="match status" value="1"/>
</dbReference>
<comment type="caution">
    <text evidence="11">The sequence shown here is derived from an EMBL/GenBank/DDBJ whole genome shotgun (WGS) entry which is preliminary data.</text>
</comment>
<comment type="similarity">
    <text evidence="2">Belongs to the cation transport ATPase (P-type) (TC 3.A.3) family. Type IIA subfamily.</text>
</comment>
<dbReference type="InterPro" id="IPR018303">
    <property type="entry name" value="ATPase_P-typ_P_site"/>
</dbReference>
<dbReference type="SMART" id="SM00831">
    <property type="entry name" value="Cation_ATPase_N"/>
    <property type="match status" value="1"/>
</dbReference>
<evidence type="ECO:0000259" key="10">
    <source>
        <dbReference type="SMART" id="SM00831"/>
    </source>
</evidence>
<keyword evidence="5" id="KW-0067">ATP-binding</keyword>
<name>A0A2H0UDM8_9BACT</name>
<dbReference type="Gene3D" id="3.40.1110.10">
    <property type="entry name" value="Calcium-transporting ATPase, cytoplasmic domain N"/>
    <property type="match status" value="1"/>
</dbReference>
<dbReference type="Gene3D" id="3.40.50.1000">
    <property type="entry name" value="HAD superfamily/HAD-like"/>
    <property type="match status" value="1"/>
</dbReference>
<evidence type="ECO:0000256" key="2">
    <source>
        <dbReference type="ARBA" id="ARBA00005675"/>
    </source>
</evidence>
<dbReference type="InterPro" id="IPR036412">
    <property type="entry name" value="HAD-like_sf"/>
</dbReference>
<dbReference type="SFLD" id="SFLDF00027">
    <property type="entry name" value="p-type_atpase"/>
    <property type="match status" value="1"/>
</dbReference>
<organism evidence="11 12">
    <name type="scientific">Candidatus Kaiserbacteria bacterium CG10_big_fil_rev_8_21_14_0_10_47_16</name>
    <dbReference type="NCBI Taxonomy" id="1974608"/>
    <lineage>
        <taxon>Bacteria</taxon>
        <taxon>Candidatus Kaiseribacteriota</taxon>
    </lineage>
</organism>
<feature type="transmembrane region" description="Helical" evidence="9">
    <location>
        <begin position="867"/>
        <end position="891"/>
    </location>
</feature>
<feature type="transmembrane region" description="Helical" evidence="9">
    <location>
        <begin position="693"/>
        <end position="714"/>
    </location>
</feature>
<keyword evidence="7 9" id="KW-1133">Transmembrane helix</keyword>
<dbReference type="PRINTS" id="PR00119">
    <property type="entry name" value="CATATPASE"/>
</dbReference>
<dbReference type="SFLD" id="SFLDS00003">
    <property type="entry name" value="Haloacid_Dehalogenase"/>
    <property type="match status" value="1"/>
</dbReference>
<feature type="transmembrane region" description="Helical" evidence="9">
    <location>
        <begin position="68"/>
        <end position="90"/>
    </location>
</feature>
<keyword evidence="6" id="KW-1278">Translocase</keyword>
<evidence type="ECO:0000256" key="5">
    <source>
        <dbReference type="ARBA" id="ARBA00022840"/>
    </source>
</evidence>
<dbReference type="PANTHER" id="PTHR43294">
    <property type="entry name" value="SODIUM/POTASSIUM-TRANSPORTING ATPASE SUBUNIT ALPHA"/>
    <property type="match status" value="1"/>
</dbReference>
<evidence type="ECO:0000256" key="9">
    <source>
        <dbReference type="SAM" id="Phobius"/>
    </source>
</evidence>
<dbReference type="InterPro" id="IPR023299">
    <property type="entry name" value="ATPase_P-typ_cyto_dom_N"/>
</dbReference>
<dbReference type="SUPFAM" id="SSF81660">
    <property type="entry name" value="Metal cation-transporting ATPase, ATP-binding domain N"/>
    <property type="match status" value="1"/>
</dbReference>
<dbReference type="GO" id="GO:0005886">
    <property type="term" value="C:plasma membrane"/>
    <property type="evidence" value="ECO:0007669"/>
    <property type="project" value="TreeGrafter"/>
</dbReference>
<evidence type="ECO:0000256" key="7">
    <source>
        <dbReference type="ARBA" id="ARBA00022989"/>
    </source>
</evidence>
<evidence type="ECO:0000256" key="4">
    <source>
        <dbReference type="ARBA" id="ARBA00022741"/>
    </source>
</evidence>
<keyword evidence="4" id="KW-0547">Nucleotide-binding</keyword>
<dbReference type="Pfam" id="PF08282">
    <property type="entry name" value="Hydrolase_3"/>
    <property type="match status" value="1"/>
</dbReference>
<feature type="transmembrane region" description="Helical" evidence="9">
    <location>
        <begin position="801"/>
        <end position="823"/>
    </location>
</feature>
<dbReference type="SUPFAM" id="SSF56784">
    <property type="entry name" value="HAD-like"/>
    <property type="match status" value="1"/>
</dbReference>
<evidence type="ECO:0000313" key="11">
    <source>
        <dbReference type="EMBL" id="PIR84502.1"/>
    </source>
</evidence>
<evidence type="ECO:0000313" key="12">
    <source>
        <dbReference type="Proteomes" id="UP000229344"/>
    </source>
</evidence>
<dbReference type="GO" id="GO:1990573">
    <property type="term" value="P:potassium ion import across plasma membrane"/>
    <property type="evidence" value="ECO:0007669"/>
    <property type="project" value="TreeGrafter"/>
</dbReference>